<feature type="domain" description="Peptidase S55" evidence="2">
    <location>
        <begin position="134"/>
        <end position="356"/>
    </location>
</feature>
<accession>A0AAE3E485</accession>
<gene>
    <name evidence="3" type="primary">spoIVB</name>
    <name evidence="3" type="ORF">LKD48_05205</name>
</gene>
<evidence type="ECO:0000259" key="2">
    <source>
        <dbReference type="PROSITE" id="PS51494"/>
    </source>
</evidence>
<keyword evidence="1" id="KW-0732">Signal</keyword>
<dbReference type="Proteomes" id="UP001198200">
    <property type="component" value="Unassembled WGS sequence"/>
</dbReference>
<dbReference type="InterPro" id="IPR008763">
    <property type="entry name" value="Peptidase_S55"/>
</dbReference>
<comment type="caution">
    <text evidence="3">The sequence shown here is derived from an EMBL/GenBank/DDBJ whole genome shotgun (WGS) entry which is preliminary data.</text>
</comment>
<dbReference type="AlphaFoldDB" id="A0AAE3E485"/>
<dbReference type="InterPro" id="IPR036034">
    <property type="entry name" value="PDZ_sf"/>
</dbReference>
<dbReference type="GO" id="GO:0016787">
    <property type="term" value="F:hydrolase activity"/>
    <property type="evidence" value="ECO:0007669"/>
    <property type="project" value="UniProtKB-KW"/>
</dbReference>
<dbReference type="EC" id="3.4.21.116" evidence="3"/>
<keyword evidence="3" id="KW-0378">Hydrolase</keyword>
<keyword evidence="4" id="KW-1185">Reference proteome</keyword>
<dbReference type="EMBL" id="JAJEQN010000009">
    <property type="protein sequence ID" value="MCC2221046.1"/>
    <property type="molecule type" value="Genomic_DNA"/>
</dbReference>
<dbReference type="Gene3D" id="2.30.42.10">
    <property type="match status" value="1"/>
</dbReference>
<sequence length="356" mass="38477">MQMKIKYFKIRKAVAIIFAIAIAVCCAHHSSFQSVAATAMKNTAVQNTVQMPQVYPCGFPVGIYMETEGVMVVTTAQIPTNMETLSSPCEGSLQQGDYITSINGNPVNSKEELVSSVEACAGQPLTLHIVREQESFDISVLPIQDTSGTYRLGVWVKDDVQGIGTLTYISEDGHFGALGHPINDSDTGKRVSVRKGGLYESQIQMIIRGKNGTPGSFCGIICYDTSTFLGNIYENTSCGIYGNVSALMKEKLVRSALMQMAHKEEVVCGKAFLRCAVNGEPQDYEVEIIKTQPGSTGGFQICVTDKLLLEKTGGIIQGMSGSPLIQNGKMIGAVTHVFVNDPTKGYAIYAEDMLNH</sequence>
<evidence type="ECO:0000313" key="4">
    <source>
        <dbReference type="Proteomes" id="UP001198200"/>
    </source>
</evidence>
<dbReference type="SUPFAM" id="SSF50156">
    <property type="entry name" value="PDZ domain-like"/>
    <property type="match status" value="1"/>
</dbReference>
<evidence type="ECO:0000256" key="1">
    <source>
        <dbReference type="SAM" id="SignalP"/>
    </source>
</evidence>
<organism evidence="3 4">
    <name type="scientific">Anthropogastromicrobium aceti</name>
    <dbReference type="NCBI Taxonomy" id="2981768"/>
    <lineage>
        <taxon>Bacteria</taxon>
        <taxon>Bacillati</taxon>
        <taxon>Bacillota</taxon>
        <taxon>Clostridia</taxon>
        <taxon>Lachnospirales</taxon>
        <taxon>Lachnospiraceae</taxon>
        <taxon>Anthropogastromicrobium</taxon>
    </lineage>
</organism>
<dbReference type="Pfam" id="PF05580">
    <property type="entry name" value="Peptidase_S55"/>
    <property type="match status" value="1"/>
</dbReference>
<name>A0AAE3E485_9FIRM</name>
<dbReference type="InterPro" id="IPR014219">
    <property type="entry name" value="SpoIVB"/>
</dbReference>
<proteinExistence type="predicted"/>
<dbReference type="RefSeq" id="WP_308731421.1">
    <property type="nucleotide sequence ID" value="NZ_JAJEQN010000009.1"/>
</dbReference>
<protein>
    <submittedName>
        <fullName evidence="3">SpoIVB peptidase</fullName>
        <ecNumber evidence="3">3.4.21.116</ecNumber>
    </submittedName>
</protein>
<evidence type="ECO:0000313" key="3">
    <source>
        <dbReference type="EMBL" id="MCC2221046.1"/>
    </source>
</evidence>
<feature type="signal peptide" evidence="1">
    <location>
        <begin position="1"/>
        <end position="36"/>
    </location>
</feature>
<dbReference type="NCBIfam" id="TIGR02860">
    <property type="entry name" value="spore_IV_B"/>
    <property type="match status" value="1"/>
</dbReference>
<dbReference type="PROSITE" id="PS51494">
    <property type="entry name" value="SPOIVB"/>
    <property type="match status" value="1"/>
</dbReference>
<feature type="chain" id="PRO_5042058448" evidence="1">
    <location>
        <begin position="37"/>
        <end position="356"/>
    </location>
</feature>
<reference evidence="3 4" key="1">
    <citation type="submission" date="2021-10" db="EMBL/GenBank/DDBJ databases">
        <title>Anaerobic single-cell dispensing facilitates the cultivation of human gut bacteria.</title>
        <authorList>
            <person name="Afrizal A."/>
        </authorList>
    </citation>
    <scope>NUCLEOTIDE SEQUENCE [LARGE SCALE GENOMIC DNA]</scope>
    <source>
        <strain evidence="3 4">CLA-AA-H224</strain>
    </source>
</reference>